<gene>
    <name evidence="5" type="ORF">AWM70_17365</name>
</gene>
<keyword evidence="5" id="KW-0969">Cilium</keyword>
<reference evidence="5 6" key="1">
    <citation type="submission" date="2016-01" db="EMBL/GenBank/DDBJ databases">
        <title>Complete Genome Sequence of Paenibacillus yonginensis DCY84, a novel Plant Growth-Promoting Bacteria with Elicitation of Induced Systemic Resistance.</title>
        <authorList>
            <person name="Kim Y.J."/>
            <person name="Yang D.C."/>
            <person name="Sukweenadhi J."/>
        </authorList>
    </citation>
    <scope>NUCLEOTIDE SEQUENCE [LARGE SCALE GENOMIC DNA]</scope>
    <source>
        <strain evidence="5 6">DCY84</strain>
    </source>
</reference>
<dbReference type="InterPro" id="IPR001444">
    <property type="entry name" value="Flag_bb_rod_N"/>
</dbReference>
<dbReference type="KEGG" id="pyg:AWM70_17365"/>
<dbReference type="GO" id="GO:0071978">
    <property type="term" value="P:bacterial-type flagellum-dependent swarming motility"/>
    <property type="evidence" value="ECO:0007669"/>
    <property type="project" value="TreeGrafter"/>
</dbReference>
<dbReference type="Pfam" id="PF22692">
    <property type="entry name" value="LlgE_F_G_D1"/>
    <property type="match status" value="1"/>
</dbReference>
<keyword evidence="6" id="KW-1185">Reference proteome</keyword>
<keyword evidence="5" id="KW-0282">Flagellum</keyword>
<dbReference type="OrthoDB" id="9800375at2"/>
<evidence type="ECO:0000259" key="2">
    <source>
        <dbReference type="Pfam" id="PF00460"/>
    </source>
</evidence>
<evidence type="ECO:0000256" key="1">
    <source>
        <dbReference type="ARBA" id="ARBA00009677"/>
    </source>
</evidence>
<feature type="domain" description="Flagellar hook protein FlgE/F/G-like D1" evidence="4">
    <location>
        <begin position="129"/>
        <end position="190"/>
    </location>
</feature>
<dbReference type="Pfam" id="PF06429">
    <property type="entry name" value="Flg_bbr_C"/>
    <property type="match status" value="1"/>
</dbReference>
<name>A0A1B1N3Y1_9BACL</name>
<evidence type="ECO:0000313" key="5">
    <source>
        <dbReference type="EMBL" id="ANS76134.1"/>
    </source>
</evidence>
<dbReference type="RefSeq" id="WP_068698494.1">
    <property type="nucleotide sequence ID" value="NZ_CP014167.1"/>
</dbReference>
<protein>
    <submittedName>
        <fullName evidence="5">Flagellar basal body rod protein</fullName>
    </submittedName>
</protein>
<organism evidence="5 6">
    <name type="scientific">Paenibacillus yonginensis</name>
    <dbReference type="NCBI Taxonomy" id="1462996"/>
    <lineage>
        <taxon>Bacteria</taxon>
        <taxon>Bacillati</taxon>
        <taxon>Bacillota</taxon>
        <taxon>Bacilli</taxon>
        <taxon>Bacillales</taxon>
        <taxon>Paenibacillaceae</taxon>
        <taxon>Paenibacillus</taxon>
    </lineage>
</organism>
<comment type="similarity">
    <text evidence="1">Belongs to the flagella basal body rod proteins family.</text>
</comment>
<evidence type="ECO:0000259" key="4">
    <source>
        <dbReference type="Pfam" id="PF22692"/>
    </source>
</evidence>
<dbReference type="SUPFAM" id="SSF117143">
    <property type="entry name" value="Flagellar hook protein flgE"/>
    <property type="match status" value="1"/>
</dbReference>
<dbReference type="AlphaFoldDB" id="A0A1B1N3Y1"/>
<feature type="domain" description="Flagellar basal-body/hook protein C-terminal" evidence="3">
    <location>
        <begin position="242"/>
        <end position="286"/>
    </location>
</feature>
<dbReference type="EMBL" id="CP014167">
    <property type="protein sequence ID" value="ANS76134.1"/>
    <property type="molecule type" value="Genomic_DNA"/>
</dbReference>
<dbReference type="PANTHER" id="PTHR30435:SF19">
    <property type="entry name" value="FLAGELLAR BASAL-BODY ROD PROTEIN FLGG"/>
    <property type="match status" value="1"/>
</dbReference>
<dbReference type="InterPro" id="IPR053967">
    <property type="entry name" value="LlgE_F_G-like_D1"/>
</dbReference>
<dbReference type="GO" id="GO:0009288">
    <property type="term" value="C:bacterial-type flagellum"/>
    <property type="evidence" value="ECO:0007669"/>
    <property type="project" value="TreeGrafter"/>
</dbReference>
<evidence type="ECO:0000313" key="6">
    <source>
        <dbReference type="Proteomes" id="UP000092573"/>
    </source>
</evidence>
<proteinExistence type="inferred from homology"/>
<dbReference type="Pfam" id="PF00460">
    <property type="entry name" value="Flg_bb_rod"/>
    <property type="match status" value="1"/>
</dbReference>
<dbReference type="InterPro" id="IPR010930">
    <property type="entry name" value="Flg_bb/hook_C_dom"/>
</dbReference>
<keyword evidence="5" id="KW-0966">Cell projection</keyword>
<dbReference type="STRING" id="1462996.AWM70_17365"/>
<accession>A0A1B1N3Y1</accession>
<feature type="domain" description="Flagellar basal body rod protein N-terminal" evidence="2">
    <location>
        <begin position="5"/>
        <end position="35"/>
    </location>
</feature>
<dbReference type="InterPro" id="IPR037925">
    <property type="entry name" value="FlgE/F/G-like"/>
</dbReference>
<dbReference type="PANTHER" id="PTHR30435">
    <property type="entry name" value="FLAGELLAR PROTEIN"/>
    <property type="match status" value="1"/>
</dbReference>
<evidence type="ECO:0000259" key="3">
    <source>
        <dbReference type="Pfam" id="PF06429"/>
    </source>
</evidence>
<sequence>MLRGLYTAAAGMITQQRVHDTVTQNIANVNTTGYKQVNSVARSFPEVLVSAVGGSQKASTPIGKLNTGVFAEESLPSFTQGDARETGNRTDFALVGSLQLQNPANGQDYVFDASGKSVQEDGSVVYQPQAFFTVRDAEGNVKYTRDGGFHVDAAGRLVTAEGYEVLGTNNNPITIAGAVDQLKVDNQGRIVNPDGTAGPQLLISVANQPNQLVRDGNGVYEVADPNAAGINPLAAGAQVEVRQGSLENSNVDSAQAMVDLMAAQRAYEANQQVIQYYDRSLDKAVNEIGRV</sequence>
<dbReference type="Proteomes" id="UP000092573">
    <property type="component" value="Chromosome"/>
</dbReference>